<dbReference type="PANTHER" id="PTHR47326:SF1">
    <property type="entry name" value="HTH PSQ-TYPE DOMAIN-CONTAINING PROTEIN"/>
    <property type="match status" value="1"/>
</dbReference>
<organism evidence="1 2">
    <name type="scientific">Araneus ventricosus</name>
    <name type="common">Orbweaver spider</name>
    <name type="synonym">Epeira ventricosa</name>
    <dbReference type="NCBI Taxonomy" id="182803"/>
    <lineage>
        <taxon>Eukaryota</taxon>
        <taxon>Metazoa</taxon>
        <taxon>Ecdysozoa</taxon>
        <taxon>Arthropoda</taxon>
        <taxon>Chelicerata</taxon>
        <taxon>Arachnida</taxon>
        <taxon>Araneae</taxon>
        <taxon>Araneomorphae</taxon>
        <taxon>Entelegynae</taxon>
        <taxon>Araneoidea</taxon>
        <taxon>Araneidae</taxon>
        <taxon>Araneus</taxon>
    </lineage>
</organism>
<proteinExistence type="predicted"/>
<dbReference type="EMBL" id="BGPR01007443">
    <property type="protein sequence ID" value="GBN26908.1"/>
    <property type="molecule type" value="Genomic_DNA"/>
</dbReference>
<dbReference type="OrthoDB" id="6432521at2759"/>
<accession>A0A4Y2MID1</accession>
<comment type="caution">
    <text evidence="1">The sequence shown here is derived from an EMBL/GenBank/DDBJ whole genome shotgun (WGS) entry which is preliminary data.</text>
</comment>
<dbReference type="InterPro" id="IPR036397">
    <property type="entry name" value="RNaseH_sf"/>
</dbReference>
<gene>
    <name evidence="1" type="ORF">AVEN_100385_1</name>
</gene>
<dbReference type="Gene3D" id="3.30.420.10">
    <property type="entry name" value="Ribonuclease H-like superfamily/Ribonuclease H"/>
    <property type="match status" value="1"/>
</dbReference>
<evidence type="ECO:0000313" key="2">
    <source>
        <dbReference type="Proteomes" id="UP000499080"/>
    </source>
</evidence>
<reference evidence="1 2" key="1">
    <citation type="journal article" date="2019" name="Sci. Rep.">
        <title>Orb-weaving spider Araneus ventricosus genome elucidates the spidroin gene catalogue.</title>
        <authorList>
            <person name="Kono N."/>
            <person name="Nakamura H."/>
            <person name="Ohtoshi R."/>
            <person name="Moran D.A.P."/>
            <person name="Shinohara A."/>
            <person name="Yoshida Y."/>
            <person name="Fujiwara M."/>
            <person name="Mori M."/>
            <person name="Tomita M."/>
            <person name="Arakawa K."/>
        </authorList>
    </citation>
    <scope>NUCLEOTIDE SEQUENCE [LARGE SCALE GENOMIC DNA]</scope>
</reference>
<keyword evidence="2" id="KW-1185">Reference proteome</keyword>
<dbReference type="PANTHER" id="PTHR47326">
    <property type="entry name" value="TRANSPOSABLE ELEMENT TC3 TRANSPOSASE-LIKE PROTEIN"/>
    <property type="match status" value="1"/>
</dbReference>
<protein>
    <submittedName>
        <fullName evidence="1">Uncharacterized protein</fullName>
    </submittedName>
</protein>
<dbReference type="GO" id="GO:0003676">
    <property type="term" value="F:nucleic acid binding"/>
    <property type="evidence" value="ECO:0007669"/>
    <property type="project" value="InterPro"/>
</dbReference>
<dbReference type="AlphaFoldDB" id="A0A4Y2MID1"/>
<sequence length="233" mass="26717">MSSCALWKMIQKFETTGQIGILPGCGRKQIPSYSVEDVATAVVEVSSQSPHGSVSVPVVSRVLDMPYYTVRKILRLILNFYTYKIQPVHLLQDGDSGVLTTFALEFLARMAVDVTSPWNIMQCDEAHFCLNWHVNTHNCRIWAAENSHTVQEQPLHPDEVTLWCGFTATFIIGPYFFFEEITANGIQTCYVTEQRYRDMLRNFVIPQLQQRECLQDIILMKEDAPLHIDNRVK</sequence>
<dbReference type="Proteomes" id="UP000499080">
    <property type="component" value="Unassembled WGS sequence"/>
</dbReference>
<name>A0A4Y2MID1_ARAVE</name>
<evidence type="ECO:0000313" key="1">
    <source>
        <dbReference type="EMBL" id="GBN26908.1"/>
    </source>
</evidence>